<reference evidence="4 5" key="1">
    <citation type="submission" date="2018-02" db="EMBL/GenBank/DDBJ databases">
        <title>Comparative genomes isolates from brazilian mangrove.</title>
        <authorList>
            <person name="Araujo J.E."/>
            <person name="Taketani R.G."/>
            <person name="Silva M.C.P."/>
            <person name="Loureco M.V."/>
            <person name="Andreote F.D."/>
        </authorList>
    </citation>
    <scope>NUCLEOTIDE SEQUENCE [LARGE SCALE GENOMIC DNA]</scope>
    <source>
        <strain evidence="4 5">Hex-1 MGV</strain>
    </source>
</reference>
<evidence type="ECO:0000256" key="2">
    <source>
        <dbReference type="PROSITE-ProRule" id="PRU00169"/>
    </source>
</evidence>
<organism evidence="4 5">
    <name type="scientific">Blastopirellula marina</name>
    <dbReference type="NCBI Taxonomy" id="124"/>
    <lineage>
        <taxon>Bacteria</taxon>
        <taxon>Pseudomonadati</taxon>
        <taxon>Planctomycetota</taxon>
        <taxon>Planctomycetia</taxon>
        <taxon>Pirellulales</taxon>
        <taxon>Pirellulaceae</taxon>
        <taxon>Blastopirellula</taxon>
    </lineage>
</organism>
<gene>
    <name evidence="4" type="ORF">C5Y83_10095</name>
</gene>
<dbReference type="SMART" id="SM00448">
    <property type="entry name" value="REC"/>
    <property type="match status" value="2"/>
</dbReference>
<dbReference type="AlphaFoldDB" id="A0A2S8FVP8"/>
<dbReference type="EMBL" id="PUHY01000006">
    <property type="protein sequence ID" value="PQO36255.1"/>
    <property type="molecule type" value="Genomic_DNA"/>
</dbReference>
<dbReference type="GO" id="GO:0000160">
    <property type="term" value="P:phosphorelay signal transduction system"/>
    <property type="evidence" value="ECO:0007669"/>
    <property type="project" value="InterPro"/>
</dbReference>
<dbReference type="SUPFAM" id="SSF52172">
    <property type="entry name" value="CheY-like"/>
    <property type="match status" value="2"/>
</dbReference>
<dbReference type="InterPro" id="IPR001789">
    <property type="entry name" value="Sig_transdc_resp-reg_receiver"/>
</dbReference>
<sequence>MKKTVLIADDNTDIVDVLRLRCEKLGLNVLEASNAMEALAKAEAFHPEAIVLDVNMPHGNGLSVCEMLVNHEKLNSIPVIVLTGNTSSEVVKRCHQLCAFYIPKTTDIWSQIEPLLCDLLKIPPRKNEMSEALEEDASTSCVEILDRVFDILGVEMEQREAKPTTDPTEVDSSPWVLTIEDDEDVAFSLRRRLQGIGITAVNSNEGADGYRYAFMSAPSAIILDYELPGGDGAYVMRRLKESPVTADIPVVVLTGRKEGYIERQMRSMGASAFFTKPIHWEQIQETLTDLVPKAFVN</sequence>
<dbReference type="PANTHER" id="PTHR44591">
    <property type="entry name" value="STRESS RESPONSE REGULATOR PROTEIN 1"/>
    <property type="match status" value="1"/>
</dbReference>
<feature type="domain" description="Response regulatory" evidence="3">
    <location>
        <begin position="4"/>
        <end position="119"/>
    </location>
</feature>
<dbReference type="CDD" id="cd00156">
    <property type="entry name" value="REC"/>
    <property type="match status" value="2"/>
</dbReference>
<dbReference type="InterPro" id="IPR011006">
    <property type="entry name" value="CheY-like_superfamily"/>
</dbReference>
<comment type="caution">
    <text evidence="4">The sequence shown here is derived from an EMBL/GenBank/DDBJ whole genome shotgun (WGS) entry which is preliminary data.</text>
</comment>
<feature type="modified residue" description="4-aspartylphosphate" evidence="2">
    <location>
        <position position="224"/>
    </location>
</feature>
<accession>A0A2S8FVP8</accession>
<name>A0A2S8FVP8_9BACT</name>
<evidence type="ECO:0000256" key="1">
    <source>
        <dbReference type="ARBA" id="ARBA00022553"/>
    </source>
</evidence>
<feature type="domain" description="Response regulatory" evidence="3">
    <location>
        <begin position="175"/>
        <end position="291"/>
    </location>
</feature>
<dbReference type="Proteomes" id="UP000238322">
    <property type="component" value="Unassembled WGS sequence"/>
</dbReference>
<evidence type="ECO:0000313" key="5">
    <source>
        <dbReference type="Proteomes" id="UP000238322"/>
    </source>
</evidence>
<dbReference type="PROSITE" id="PS50110">
    <property type="entry name" value="RESPONSE_REGULATORY"/>
    <property type="match status" value="2"/>
</dbReference>
<evidence type="ECO:0000313" key="4">
    <source>
        <dbReference type="EMBL" id="PQO36255.1"/>
    </source>
</evidence>
<keyword evidence="1 2" id="KW-0597">Phosphoprotein</keyword>
<dbReference type="RefSeq" id="WP_105329545.1">
    <property type="nucleotide sequence ID" value="NZ_PUHY01000006.1"/>
</dbReference>
<dbReference type="PANTHER" id="PTHR44591:SF3">
    <property type="entry name" value="RESPONSE REGULATORY DOMAIN-CONTAINING PROTEIN"/>
    <property type="match status" value="1"/>
</dbReference>
<feature type="modified residue" description="4-aspartylphosphate" evidence="2">
    <location>
        <position position="53"/>
    </location>
</feature>
<evidence type="ECO:0000259" key="3">
    <source>
        <dbReference type="PROSITE" id="PS50110"/>
    </source>
</evidence>
<dbReference type="OrthoDB" id="286140at2"/>
<dbReference type="Pfam" id="PF00072">
    <property type="entry name" value="Response_reg"/>
    <property type="match status" value="2"/>
</dbReference>
<protein>
    <recommendedName>
        <fullName evidence="3">Response regulatory domain-containing protein</fullName>
    </recommendedName>
</protein>
<dbReference type="InterPro" id="IPR050595">
    <property type="entry name" value="Bact_response_regulator"/>
</dbReference>
<dbReference type="Gene3D" id="3.40.50.2300">
    <property type="match status" value="2"/>
</dbReference>
<proteinExistence type="predicted"/>